<reference evidence="1" key="1">
    <citation type="submission" date="2009-10" db="EMBL/GenBank/DDBJ databases">
        <title>Diversity of trophic interactions inside an arsenic-rich microbial ecosystem.</title>
        <authorList>
            <person name="Bertin P.N."/>
            <person name="Heinrich-Salmeron A."/>
            <person name="Pelletier E."/>
            <person name="Goulhen-Chollet F."/>
            <person name="Arsene-Ploetze F."/>
            <person name="Gallien S."/>
            <person name="Calteau A."/>
            <person name="Vallenet D."/>
            <person name="Casiot C."/>
            <person name="Chane-Woon-Ming B."/>
            <person name="Giloteaux L."/>
            <person name="Barakat M."/>
            <person name="Bonnefoy V."/>
            <person name="Bruneel O."/>
            <person name="Chandler M."/>
            <person name="Cleiss J."/>
            <person name="Duran R."/>
            <person name="Elbaz-Poulichet F."/>
            <person name="Fonknechten N."/>
            <person name="Lauga B."/>
            <person name="Mornico D."/>
            <person name="Ortet P."/>
            <person name="Schaeffer C."/>
            <person name="Siguier P."/>
            <person name="Alexander Thil Smith A."/>
            <person name="Van Dorsselaer A."/>
            <person name="Weissenbach J."/>
            <person name="Medigue C."/>
            <person name="Le Paslier D."/>
        </authorList>
    </citation>
    <scope>NUCLEOTIDE SEQUENCE</scope>
</reference>
<accession>E6QJ62</accession>
<name>E6QJ62_9ZZZZ</name>
<proteinExistence type="predicted"/>
<comment type="caution">
    <text evidence="1">The sequence shown here is derived from an EMBL/GenBank/DDBJ whole genome shotgun (WGS) entry which is preliminary data.</text>
</comment>
<sequence>MRLTYTHGWKKVLLFMFVVLKQWVGPSSRH</sequence>
<protein>
    <submittedName>
        <fullName evidence="1">Uncharacterized protein</fullName>
    </submittedName>
</protein>
<dbReference type="AlphaFoldDB" id="E6QJ62"/>
<dbReference type="EMBL" id="CABQ01000084">
    <property type="protein sequence ID" value="CBI07278.1"/>
    <property type="molecule type" value="Genomic_DNA"/>
</dbReference>
<gene>
    <name evidence="1" type="ORF">CARN6_0607</name>
</gene>
<evidence type="ECO:0000313" key="1">
    <source>
        <dbReference type="EMBL" id="CBI07278.1"/>
    </source>
</evidence>
<organism evidence="1">
    <name type="scientific">mine drainage metagenome</name>
    <dbReference type="NCBI Taxonomy" id="410659"/>
    <lineage>
        <taxon>unclassified sequences</taxon>
        <taxon>metagenomes</taxon>
        <taxon>ecological metagenomes</taxon>
    </lineage>
</organism>